<evidence type="ECO:0000259" key="8">
    <source>
        <dbReference type="PROSITE" id="PS51462"/>
    </source>
</evidence>
<evidence type="ECO:0000256" key="3">
    <source>
        <dbReference type="ARBA" id="ARBA00022723"/>
    </source>
</evidence>
<dbReference type="InterPro" id="IPR045121">
    <property type="entry name" value="CoAse"/>
</dbReference>
<evidence type="ECO:0000256" key="4">
    <source>
        <dbReference type="ARBA" id="ARBA00022801"/>
    </source>
</evidence>
<dbReference type="GO" id="GO:0010945">
    <property type="term" value="F:coenzyme A diphosphatase activity"/>
    <property type="evidence" value="ECO:0007669"/>
    <property type="project" value="InterPro"/>
</dbReference>
<keyword evidence="10" id="KW-1185">Reference proteome</keyword>
<dbReference type="EMBL" id="KV424084">
    <property type="protein sequence ID" value="KZT51934.1"/>
    <property type="molecule type" value="Genomic_DNA"/>
</dbReference>
<dbReference type="AlphaFoldDB" id="A0A165D2J4"/>
<dbReference type="Proteomes" id="UP000076842">
    <property type="component" value="Unassembled WGS sequence"/>
</dbReference>
<evidence type="ECO:0000256" key="5">
    <source>
        <dbReference type="ARBA" id="ARBA00022842"/>
    </source>
</evidence>
<keyword evidence="3" id="KW-0479">Metal-binding</keyword>
<evidence type="ECO:0000256" key="2">
    <source>
        <dbReference type="ARBA" id="ARBA00001946"/>
    </source>
</evidence>
<evidence type="ECO:0000313" key="10">
    <source>
        <dbReference type="Proteomes" id="UP000076842"/>
    </source>
</evidence>
<feature type="domain" description="Nudix hydrolase" evidence="8">
    <location>
        <begin position="72"/>
        <end position="225"/>
    </location>
</feature>
<comment type="cofactor">
    <cofactor evidence="2">
        <name>Mg(2+)</name>
        <dbReference type="ChEBI" id="CHEBI:18420"/>
    </cofactor>
</comment>
<dbReference type="InParanoid" id="A0A165D2J4"/>
<keyword evidence="6" id="KW-0464">Manganese</keyword>
<evidence type="ECO:0000256" key="7">
    <source>
        <dbReference type="SAM" id="MobiDB-lite"/>
    </source>
</evidence>
<comment type="cofactor">
    <cofactor evidence="1">
        <name>Mn(2+)</name>
        <dbReference type="ChEBI" id="CHEBI:29035"/>
    </cofactor>
</comment>
<dbReference type="PROSITE" id="PS51462">
    <property type="entry name" value="NUDIX"/>
    <property type="match status" value="1"/>
</dbReference>
<feature type="region of interest" description="Disordered" evidence="7">
    <location>
        <begin position="19"/>
        <end position="38"/>
    </location>
</feature>
<dbReference type="PANTHER" id="PTHR12992:SF11">
    <property type="entry name" value="MITOCHONDRIAL COENZYME A DIPHOSPHATASE NUDT8"/>
    <property type="match status" value="1"/>
</dbReference>
<dbReference type="PANTHER" id="PTHR12992">
    <property type="entry name" value="NUDIX HYDROLASE"/>
    <property type="match status" value="1"/>
</dbReference>
<dbReference type="Gene3D" id="3.90.79.10">
    <property type="entry name" value="Nucleoside Triphosphate Pyrophosphohydrolase"/>
    <property type="match status" value="1"/>
</dbReference>
<keyword evidence="5" id="KW-0460">Magnesium</keyword>
<dbReference type="InterPro" id="IPR015797">
    <property type="entry name" value="NUDIX_hydrolase-like_dom_sf"/>
</dbReference>
<evidence type="ECO:0000313" key="9">
    <source>
        <dbReference type="EMBL" id="KZT51934.1"/>
    </source>
</evidence>
<organism evidence="9 10">
    <name type="scientific">Calocera cornea HHB12733</name>
    <dbReference type="NCBI Taxonomy" id="1353952"/>
    <lineage>
        <taxon>Eukaryota</taxon>
        <taxon>Fungi</taxon>
        <taxon>Dikarya</taxon>
        <taxon>Basidiomycota</taxon>
        <taxon>Agaricomycotina</taxon>
        <taxon>Dacrymycetes</taxon>
        <taxon>Dacrymycetales</taxon>
        <taxon>Dacrymycetaceae</taxon>
        <taxon>Calocera</taxon>
    </lineage>
</organism>
<gene>
    <name evidence="9" type="ORF">CALCODRAFT_502918</name>
</gene>
<proteinExistence type="predicted"/>
<name>A0A165D2J4_9BASI</name>
<dbReference type="GO" id="GO:0046872">
    <property type="term" value="F:metal ion binding"/>
    <property type="evidence" value="ECO:0007669"/>
    <property type="project" value="UniProtKB-KW"/>
</dbReference>
<evidence type="ECO:0000256" key="1">
    <source>
        <dbReference type="ARBA" id="ARBA00001936"/>
    </source>
</evidence>
<keyword evidence="4" id="KW-0378">Hydrolase</keyword>
<protein>
    <recommendedName>
        <fullName evidence="8">Nudix hydrolase domain-containing protein</fullName>
    </recommendedName>
</protein>
<dbReference type="CDD" id="cd03426">
    <property type="entry name" value="NUDIX_CoAse_Nudt7"/>
    <property type="match status" value="1"/>
</dbReference>
<accession>A0A165D2J4</accession>
<dbReference type="Pfam" id="PF00293">
    <property type="entry name" value="NUDIX"/>
    <property type="match status" value="1"/>
</dbReference>
<dbReference type="OrthoDB" id="206213at2759"/>
<sequence length="277" mass="30448">MLTQRCISHSLPLLTARSLATSSSRPAPPTPDGAGFPIDEPLSLTSLAIIRHTLRRQEHLGHVKSHSPNLDVPDAAVLVPLCNVNGHPGILFEVRGKLRSHAGEVSFPGGRTDDEDSTFLATALRETDEEIGVVPGQVEVLGSFGPPELSLRSLRVHPFVGFIYPTLERPPLGLNQPLPSITLASLRPNPPEVSHIFHLTFREMFDVSRLRVHEFRGYTPYWAIDVTDKVRGLGLEWEKWGGEDEVGGSGRPGGKGLEIWGLTGWYLNVLLKRLGLY</sequence>
<dbReference type="SUPFAM" id="SSF55811">
    <property type="entry name" value="Nudix"/>
    <property type="match status" value="1"/>
</dbReference>
<dbReference type="STRING" id="1353952.A0A165D2J4"/>
<dbReference type="InterPro" id="IPR000086">
    <property type="entry name" value="NUDIX_hydrolase_dom"/>
</dbReference>
<evidence type="ECO:0000256" key="6">
    <source>
        <dbReference type="ARBA" id="ARBA00023211"/>
    </source>
</evidence>
<reference evidence="9 10" key="1">
    <citation type="journal article" date="2016" name="Mol. Biol. Evol.">
        <title>Comparative Genomics of Early-Diverging Mushroom-Forming Fungi Provides Insights into the Origins of Lignocellulose Decay Capabilities.</title>
        <authorList>
            <person name="Nagy L.G."/>
            <person name="Riley R."/>
            <person name="Tritt A."/>
            <person name="Adam C."/>
            <person name="Daum C."/>
            <person name="Floudas D."/>
            <person name="Sun H."/>
            <person name="Yadav J.S."/>
            <person name="Pangilinan J."/>
            <person name="Larsson K.H."/>
            <person name="Matsuura K."/>
            <person name="Barry K."/>
            <person name="Labutti K."/>
            <person name="Kuo R."/>
            <person name="Ohm R.A."/>
            <person name="Bhattacharya S.S."/>
            <person name="Shirouzu T."/>
            <person name="Yoshinaga Y."/>
            <person name="Martin F.M."/>
            <person name="Grigoriev I.V."/>
            <person name="Hibbett D.S."/>
        </authorList>
    </citation>
    <scope>NUCLEOTIDE SEQUENCE [LARGE SCALE GENOMIC DNA]</scope>
    <source>
        <strain evidence="9 10">HHB12733</strain>
    </source>
</reference>